<feature type="region of interest" description="Disordered" evidence="1">
    <location>
        <begin position="125"/>
        <end position="186"/>
    </location>
</feature>
<evidence type="ECO:0000313" key="2">
    <source>
        <dbReference type="EMBL" id="KAF2745240.1"/>
    </source>
</evidence>
<protein>
    <submittedName>
        <fullName evidence="2">Uncharacterized protein</fullName>
    </submittedName>
</protein>
<reference evidence="2" key="1">
    <citation type="journal article" date="2020" name="Stud. Mycol.">
        <title>101 Dothideomycetes genomes: a test case for predicting lifestyles and emergence of pathogens.</title>
        <authorList>
            <person name="Haridas S."/>
            <person name="Albert R."/>
            <person name="Binder M."/>
            <person name="Bloem J."/>
            <person name="Labutti K."/>
            <person name="Salamov A."/>
            <person name="Andreopoulos B."/>
            <person name="Baker S."/>
            <person name="Barry K."/>
            <person name="Bills G."/>
            <person name="Bluhm B."/>
            <person name="Cannon C."/>
            <person name="Castanera R."/>
            <person name="Culley D."/>
            <person name="Daum C."/>
            <person name="Ezra D."/>
            <person name="Gonzalez J."/>
            <person name="Henrissat B."/>
            <person name="Kuo A."/>
            <person name="Liang C."/>
            <person name="Lipzen A."/>
            <person name="Lutzoni F."/>
            <person name="Magnuson J."/>
            <person name="Mondo S."/>
            <person name="Nolan M."/>
            <person name="Ohm R."/>
            <person name="Pangilinan J."/>
            <person name="Park H.-J."/>
            <person name="Ramirez L."/>
            <person name="Alfaro M."/>
            <person name="Sun H."/>
            <person name="Tritt A."/>
            <person name="Yoshinaga Y."/>
            <person name="Zwiers L.-H."/>
            <person name="Turgeon B."/>
            <person name="Goodwin S."/>
            <person name="Spatafora J."/>
            <person name="Crous P."/>
            <person name="Grigoriev I."/>
        </authorList>
    </citation>
    <scope>NUCLEOTIDE SEQUENCE</scope>
    <source>
        <strain evidence="2">CBS 119925</strain>
    </source>
</reference>
<keyword evidence="3" id="KW-1185">Reference proteome</keyword>
<proteinExistence type="predicted"/>
<dbReference type="Proteomes" id="UP000799440">
    <property type="component" value="Unassembled WGS sequence"/>
</dbReference>
<organism evidence="2 3">
    <name type="scientific">Sporormia fimetaria CBS 119925</name>
    <dbReference type="NCBI Taxonomy" id="1340428"/>
    <lineage>
        <taxon>Eukaryota</taxon>
        <taxon>Fungi</taxon>
        <taxon>Dikarya</taxon>
        <taxon>Ascomycota</taxon>
        <taxon>Pezizomycotina</taxon>
        <taxon>Dothideomycetes</taxon>
        <taxon>Pleosporomycetidae</taxon>
        <taxon>Pleosporales</taxon>
        <taxon>Sporormiaceae</taxon>
        <taxon>Sporormia</taxon>
    </lineage>
</organism>
<feature type="compositionally biased region" description="Basic residues" evidence="1">
    <location>
        <begin position="164"/>
        <end position="186"/>
    </location>
</feature>
<accession>A0A6A6V6V6</accession>
<name>A0A6A6V6V6_9PLEO</name>
<dbReference type="AlphaFoldDB" id="A0A6A6V6V6"/>
<sequence length="186" mass="21417">MMPEATSKALQATTMLQSRTGLQGRTQWRPQVLASCPHGTHNGMMLEATNKGIQGNTLNQNTTMPRSHLSAEVPLLLQSRTRLRGRHWRPRLPANWPSETMNRPNKTMNRPGRLPAFVWRSRVSKQISGDDPARSPGARGIRETNRFKPILSRCRTAPSPVRTRGLRARMKPWRRRKRGNWRMRKQ</sequence>
<dbReference type="EMBL" id="MU006583">
    <property type="protein sequence ID" value="KAF2745240.1"/>
    <property type="molecule type" value="Genomic_DNA"/>
</dbReference>
<evidence type="ECO:0000256" key="1">
    <source>
        <dbReference type="SAM" id="MobiDB-lite"/>
    </source>
</evidence>
<evidence type="ECO:0000313" key="3">
    <source>
        <dbReference type="Proteomes" id="UP000799440"/>
    </source>
</evidence>
<gene>
    <name evidence="2" type="ORF">M011DRAFT_140696</name>
</gene>